<dbReference type="EMBL" id="PGGK01000016">
    <property type="protein sequence ID" value="TGC07411.1"/>
    <property type="molecule type" value="Genomic_DNA"/>
</dbReference>
<reference evidence="2 3" key="1">
    <citation type="submission" date="2017-11" db="EMBL/GenBank/DDBJ databases">
        <title>Isolation and Characterization of Methanogenic Archaea from Saline Meromictic Lake at Siberia.</title>
        <authorList>
            <person name="Shen Y."/>
            <person name="Huang H.-H."/>
            <person name="Lai M.-C."/>
            <person name="Chen S.-C."/>
        </authorList>
    </citation>
    <scope>NUCLEOTIDE SEQUENCE [LARGE SCALE GENOMIC DNA]</scope>
    <source>
        <strain evidence="2 3">SY-01</strain>
    </source>
</reference>
<name>A0A4E0PSZ5_9EURY</name>
<comment type="caution">
    <text evidence="2">The sequence shown here is derived from an EMBL/GenBank/DDBJ whole genome shotgun (WGS) entry which is preliminary data.</text>
</comment>
<evidence type="ECO:0000313" key="3">
    <source>
        <dbReference type="Proteomes" id="UP000297295"/>
    </source>
</evidence>
<keyword evidence="3" id="KW-1185">Reference proteome</keyword>
<dbReference type="OrthoDB" id="124866at2157"/>
<proteinExistence type="predicted"/>
<accession>A0A4E0PSZ5</accession>
<feature type="coiled-coil region" evidence="1">
    <location>
        <begin position="46"/>
        <end position="73"/>
    </location>
</feature>
<dbReference type="Proteomes" id="UP000297295">
    <property type="component" value="Unassembled WGS sequence"/>
</dbReference>
<organism evidence="2 3">
    <name type="scientific">Methanolobus halotolerans</name>
    <dbReference type="NCBI Taxonomy" id="2052935"/>
    <lineage>
        <taxon>Archaea</taxon>
        <taxon>Methanobacteriati</taxon>
        <taxon>Methanobacteriota</taxon>
        <taxon>Stenosarchaea group</taxon>
        <taxon>Methanomicrobia</taxon>
        <taxon>Methanosarcinales</taxon>
        <taxon>Methanosarcinaceae</taxon>
        <taxon>Methanolobus</taxon>
    </lineage>
</organism>
<keyword evidence="1" id="KW-0175">Coiled coil</keyword>
<sequence length="149" mass="17812">MKVHIHLNVDHEKKMLFESLKEVHGKTFTDILEEGLDACLSEIVPSKLMEEEIAQTRSRLMELEQNLVKIRMIEQQRKLQNKAAKKEDSIAEDYLEIMRNQRFEESRDSLFIQWKRLDMNWPRIVDLFQFKNATEAKAWFAKKMIGMEL</sequence>
<evidence type="ECO:0000313" key="2">
    <source>
        <dbReference type="EMBL" id="TGC07411.1"/>
    </source>
</evidence>
<gene>
    <name evidence="2" type="ORF">CUN85_11440</name>
</gene>
<protein>
    <submittedName>
        <fullName evidence="2">Uncharacterized protein</fullName>
    </submittedName>
</protein>
<dbReference type="RefSeq" id="WP_135390434.1">
    <property type="nucleotide sequence ID" value="NZ_PGGK01000016.1"/>
</dbReference>
<dbReference type="AlphaFoldDB" id="A0A4E0PSZ5"/>
<evidence type="ECO:0000256" key="1">
    <source>
        <dbReference type="SAM" id="Coils"/>
    </source>
</evidence>